<feature type="region of interest" description="Disordered" evidence="1">
    <location>
        <begin position="38"/>
        <end position="70"/>
    </location>
</feature>
<dbReference type="AlphaFoldDB" id="A0AA39UB53"/>
<evidence type="ECO:0000256" key="1">
    <source>
        <dbReference type="SAM" id="MobiDB-lite"/>
    </source>
</evidence>
<feature type="compositionally biased region" description="Basic residues" evidence="1">
    <location>
        <begin position="48"/>
        <end position="57"/>
    </location>
</feature>
<reference evidence="2" key="1">
    <citation type="submission" date="2023-03" db="EMBL/GenBank/DDBJ databases">
        <title>Complete genome of Cladonia borealis.</title>
        <authorList>
            <person name="Park H."/>
        </authorList>
    </citation>
    <scope>NUCLEOTIDE SEQUENCE</scope>
    <source>
        <strain evidence="2">ANT050790</strain>
    </source>
</reference>
<gene>
    <name evidence="2" type="ORF">JMJ35_004072</name>
</gene>
<protein>
    <submittedName>
        <fullName evidence="2">Uncharacterized protein</fullName>
    </submittedName>
</protein>
<feature type="compositionally biased region" description="Polar residues" evidence="1">
    <location>
        <begin position="38"/>
        <end position="47"/>
    </location>
</feature>
<name>A0AA39UB53_9LECA</name>
<proteinExistence type="predicted"/>
<organism evidence="2 3">
    <name type="scientific">Cladonia borealis</name>
    <dbReference type="NCBI Taxonomy" id="184061"/>
    <lineage>
        <taxon>Eukaryota</taxon>
        <taxon>Fungi</taxon>
        <taxon>Dikarya</taxon>
        <taxon>Ascomycota</taxon>
        <taxon>Pezizomycotina</taxon>
        <taxon>Lecanoromycetes</taxon>
        <taxon>OSLEUM clade</taxon>
        <taxon>Lecanoromycetidae</taxon>
        <taxon>Lecanorales</taxon>
        <taxon>Lecanorineae</taxon>
        <taxon>Cladoniaceae</taxon>
        <taxon>Cladonia</taxon>
    </lineage>
</organism>
<accession>A0AA39UB53</accession>
<keyword evidence="3" id="KW-1185">Reference proteome</keyword>
<comment type="caution">
    <text evidence="2">The sequence shown here is derived from an EMBL/GenBank/DDBJ whole genome shotgun (WGS) entry which is preliminary data.</text>
</comment>
<evidence type="ECO:0000313" key="2">
    <source>
        <dbReference type="EMBL" id="KAK0513086.1"/>
    </source>
</evidence>
<sequence>MPISDLRRFTQAFASPNSIKNATSTIPAYLVPAAVSNLPRTSSSTQKHPSRIGRRHASVTAPPDLSSNSTHGFSYRVDDLPIEAEDVASSSRRRRDSSAWANIVESYLPSHLRIKDQPHLVPNNQPDRTLSIHSFRLVMSKARTYAKVDLLSYLGVYQNRWEAVIWLVKAMLEKHGRHAVVETASKQLPSMLWPTLDHNLDEITGSAIMPVLPQPRKLPVETFVSRGDIRGEQGYGTQLGRETLGQIWQSLGVMILQAADRSPEDLSYTSIMSHVFRILAYLHRIEAFPNSIYNYEPAADPTVLRRPPTLYILSRVIMSTLSDVEWELQWDEKIEKYAKLGYEVPKVVLQPKIRELGPELWLDLVLWACVEGGWVTEGAWIVGEMEKRKNKIETRWSVISWQEICAVKSPQPGWLSVLKLDIEKTRMNNIAGSSFATGVPVMVDMGSRTISREVVLALVDGLVNTRSAPERSRRSLDSILPPNLTACYDLLERGHARLSANFLNAIIARIMEHTNEDAPGNLRKLLSWHLRHLHSNSIDAGASLSAQNYRTDDSAPMLGLLHKVLHGLAREGNAQASLGTLITIQNFIDEKRSRYIQDFADELRERLKRGEDTFDIAFDDENDLPALHPLIPVHVMAALLDVIIQHEFFGLGQWLLHNEDIDGGLVDPELYANPNLHPALLRFATATADDQLLTNILQQLETPLSEPVIHALLRCQVVLGKWVAVEELLRHLQRTPDMSWKASDAMAIARAIIQMEHNENGRDAEQIYQAQELLQNIVHGLYNSERDPSQLPDFTETRTANQLGKIFQTLPGNLSTIKMNSNNASGRTHVSVTITPNAFNIILETIVEHYGSVTGIKLWERWCLEPGESIQGRYRQGLVMEQDRNGEKVVIPTLYMLRTVLRPIIAKSISYKAAVQSHPDSLETGKEDIADALGPAGGTSKRKVDDQLDEVERSVLDWGIRRYEKFGLSKKEIDAEMLGLSSGKEKAPVWNSEKSPWRLVSHTDSIR</sequence>
<dbReference type="Proteomes" id="UP001166286">
    <property type="component" value="Unassembled WGS sequence"/>
</dbReference>
<dbReference type="EMBL" id="JAFEKC020000008">
    <property type="protein sequence ID" value="KAK0513086.1"/>
    <property type="molecule type" value="Genomic_DNA"/>
</dbReference>
<evidence type="ECO:0000313" key="3">
    <source>
        <dbReference type="Proteomes" id="UP001166286"/>
    </source>
</evidence>